<keyword evidence="1" id="KW-0812">Transmembrane</keyword>
<name>A0ABZ1BNC5_9FIRM</name>
<reference evidence="3" key="1">
    <citation type="submission" date="2023-12" db="EMBL/GenBank/DDBJ databases">
        <title>Novel isolates from deep terrestrial aquifers shed light on the physiology and ecology of the class Limnochordia.</title>
        <authorList>
            <person name="Karnachuk O.V."/>
            <person name="Lukina A.P."/>
            <person name="Avakyan M.R."/>
            <person name="Kadnikov V."/>
            <person name="Begmatov S."/>
            <person name="Beletsky A.V."/>
            <person name="Mardanov A.V."/>
            <person name="Ravin N.V."/>
        </authorList>
    </citation>
    <scope>NUCLEOTIDE SEQUENCE [LARGE SCALE GENOMIC DNA]</scope>
    <source>
        <strain evidence="3">LN</strain>
    </source>
</reference>
<dbReference type="RefSeq" id="WP_324668205.1">
    <property type="nucleotide sequence ID" value="NZ_CP141614.1"/>
</dbReference>
<keyword evidence="3" id="KW-1185">Reference proteome</keyword>
<feature type="transmembrane region" description="Helical" evidence="1">
    <location>
        <begin position="144"/>
        <end position="164"/>
    </location>
</feature>
<feature type="transmembrane region" description="Helical" evidence="1">
    <location>
        <begin position="6"/>
        <end position="24"/>
    </location>
</feature>
<dbReference type="Proteomes" id="UP001333102">
    <property type="component" value="Chromosome"/>
</dbReference>
<protein>
    <submittedName>
        <fullName evidence="2">DUF5693 family protein</fullName>
    </submittedName>
</protein>
<evidence type="ECO:0000256" key="1">
    <source>
        <dbReference type="SAM" id="Phobius"/>
    </source>
</evidence>
<feature type="transmembrane region" description="Helical" evidence="1">
    <location>
        <begin position="36"/>
        <end position="54"/>
    </location>
</feature>
<evidence type="ECO:0000313" key="3">
    <source>
        <dbReference type="Proteomes" id="UP001333102"/>
    </source>
</evidence>
<sequence>MAIGVAGGLMVAALLSDGLFVLRLEQFRGVKLAHALPPLVVGLAALAASGGGVARLRAWATRPLRWADAAAAVLVVAAAAYYLVRTGNEAGAVSQLERLARGWLEQTMAVRPRTKEFVVAYPALAAALYGEGRRLWARWPVARAGLWAIASIGAVSIVNSFAHIHTPLAVTGVRVLNGLALGLVSGGATWLACELLSRAGVLREGAEGHEGRPVGLLRLRQPGR</sequence>
<feature type="transmembrane region" description="Helical" evidence="1">
    <location>
        <begin position="176"/>
        <end position="193"/>
    </location>
</feature>
<gene>
    <name evidence="2" type="ORF">VLY81_10940</name>
</gene>
<proteinExistence type="predicted"/>
<dbReference type="InterPro" id="IPR043748">
    <property type="entry name" value="DUF5693"/>
</dbReference>
<organism evidence="2 3">
    <name type="scientific">Geochorda subterranea</name>
    <dbReference type="NCBI Taxonomy" id="3109564"/>
    <lineage>
        <taxon>Bacteria</taxon>
        <taxon>Bacillati</taxon>
        <taxon>Bacillota</taxon>
        <taxon>Limnochordia</taxon>
        <taxon>Limnochordales</taxon>
        <taxon>Geochordaceae</taxon>
        <taxon>Geochorda</taxon>
    </lineage>
</organism>
<accession>A0ABZ1BNC5</accession>
<keyword evidence="1" id="KW-1133">Transmembrane helix</keyword>
<dbReference type="Pfam" id="PF18949">
    <property type="entry name" value="DUF5693"/>
    <property type="match status" value="1"/>
</dbReference>
<keyword evidence="1" id="KW-0472">Membrane</keyword>
<dbReference type="EMBL" id="CP141614">
    <property type="protein sequence ID" value="WRP13936.1"/>
    <property type="molecule type" value="Genomic_DNA"/>
</dbReference>
<evidence type="ECO:0000313" key="2">
    <source>
        <dbReference type="EMBL" id="WRP13936.1"/>
    </source>
</evidence>